<dbReference type="Proteomes" id="UP001595699">
    <property type="component" value="Unassembled WGS sequence"/>
</dbReference>
<keyword evidence="4" id="KW-1185">Reference proteome</keyword>
<evidence type="ECO:0000256" key="1">
    <source>
        <dbReference type="SAM" id="MobiDB-lite"/>
    </source>
</evidence>
<accession>A0ABV7Y820</accession>
<gene>
    <name evidence="3" type="ORF">ACFOUW_10385</name>
</gene>
<protein>
    <submittedName>
        <fullName evidence="3">SurA N-terminal domain-containing protein</fullName>
    </submittedName>
</protein>
<evidence type="ECO:0000313" key="3">
    <source>
        <dbReference type="EMBL" id="MFC3761248.1"/>
    </source>
</evidence>
<organism evidence="3 4">
    <name type="scientific">Tenggerimyces flavus</name>
    <dbReference type="NCBI Taxonomy" id="1708749"/>
    <lineage>
        <taxon>Bacteria</taxon>
        <taxon>Bacillati</taxon>
        <taxon>Actinomycetota</taxon>
        <taxon>Actinomycetes</taxon>
        <taxon>Propionibacteriales</taxon>
        <taxon>Nocardioidaceae</taxon>
        <taxon>Tenggerimyces</taxon>
    </lineage>
</organism>
<feature type="compositionally biased region" description="Low complexity" evidence="1">
    <location>
        <begin position="200"/>
        <end position="212"/>
    </location>
</feature>
<dbReference type="PROSITE" id="PS51257">
    <property type="entry name" value="PROKAR_LIPOPROTEIN"/>
    <property type="match status" value="1"/>
</dbReference>
<feature type="signal peptide" evidence="2">
    <location>
        <begin position="1"/>
        <end position="28"/>
    </location>
</feature>
<feature type="chain" id="PRO_5045495305" evidence="2">
    <location>
        <begin position="29"/>
        <end position="212"/>
    </location>
</feature>
<sequence>MIRKPRAALAAIGLAAALGLAGCGGLGAAGMAAEVDGQTITVEYVQKQAKDMAELTKRESAADLKSNQQLVLGNLVGQHLVNAAATTAEVEVTDADVSKLVADLKKQTQQILQNNGTPPPPDMLEGYARYVLLLDKLAAKLLGKELDPESQADQEKAQQLLAVEITKTAKRVGVKVNPRFGKWNGTSITPEGGDLVKITPPEGAAPEAPAGS</sequence>
<name>A0ABV7Y820_9ACTN</name>
<dbReference type="InterPro" id="IPR027304">
    <property type="entry name" value="Trigger_fact/SurA_dom_sf"/>
</dbReference>
<dbReference type="SUPFAM" id="SSF109998">
    <property type="entry name" value="Triger factor/SurA peptide-binding domain-like"/>
    <property type="match status" value="1"/>
</dbReference>
<feature type="region of interest" description="Disordered" evidence="1">
    <location>
        <begin position="185"/>
        <end position="212"/>
    </location>
</feature>
<keyword evidence="2" id="KW-0732">Signal</keyword>
<reference evidence="4" key="1">
    <citation type="journal article" date="2019" name="Int. J. Syst. Evol. Microbiol.">
        <title>The Global Catalogue of Microorganisms (GCM) 10K type strain sequencing project: providing services to taxonomists for standard genome sequencing and annotation.</title>
        <authorList>
            <consortium name="The Broad Institute Genomics Platform"/>
            <consortium name="The Broad Institute Genome Sequencing Center for Infectious Disease"/>
            <person name="Wu L."/>
            <person name="Ma J."/>
        </authorList>
    </citation>
    <scope>NUCLEOTIDE SEQUENCE [LARGE SCALE GENOMIC DNA]</scope>
    <source>
        <strain evidence="4">CGMCC 4.7241</strain>
    </source>
</reference>
<dbReference type="RefSeq" id="WP_205117461.1">
    <property type="nucleotide sequence ID" value="NZ_JAFBCM010000001.1"/>
</dbReference>
<dbReference type="EMBL" id="JBHRZH010000006">
    <property type="protein sequence ID" value="MFC3761248.1"/>
    <property type="molecule type" value="Genomic_DNA"/>
</dbReference>
<proteinExistence type="predicted"/>
<evidence type="ECO:0000313" key="4">
    <source>
        <dbReference type="Proteomes" id="UP001595699"/>
    </source>
</evidence>
<comment type="caution">
    <text evidence="3">The sequence shown here is derived from an EMBL/GenBank/DDBJ whole genome shotgun (WGS) entry which is preliminary data.</text>
</comment>
<dbReference type="Pfam" id="PF13624">
    <property type="entry name" value="SurA_N_3"/>
    <property type="match status" value="1"/>
</dbReference>
<evidence type="ECO:0000256" key="2">
    <source>
        <dbReference type="SAM" id="SignalP"/>
    </source>
</evidence>